<protein>
    <submittedName>
        <fullName evidence="1">Uncharacterized protein</fullName>
    </submittedName>
</protein>
<dbReference type="AlphaFoldDB" id="A0A1Y0IBG8"/>
<dbReference type="KEGG" id="ome:OLMES_3570"/>
<keyword evidence="2" id="KW-1185">Reference proteome</keyword>
<dbReference type="EMBL" id="CP021425">
    <property type="protein sequence ID" value="ARU57600.1"/>
    <property type="molecule type" value="Genomic_DNA"/>
</dbReference>
<dbReference type="RefSeq" id="WP_157678365.1">
    <property type="nucleotide sequence ID" value="NZ_CP021425.1"/>
</dbReference>
<dbReference type="Proteomes" id="UP000196027">
    <property type="component" value="Chromosome"/>
</dbReference>
<evidence type="ECO:0000313" key="1">
    <source>
        <dbReference type="EMBL" id="ARU57600.1"/>
    </source>
</evidence>
<sequence length="56" mass="6405">MPKLVKSIFITNNKKQDLTLKTTPDTPAKNLPRLAENELEWELSAQIALRNRCSQP</sequence>
<accession>A0A1Y0IBG8</accession>
<name>A0A1Y0IBG8_9GAMM</name>
<gene>
    <name evidence="1" type="ORF">OLMES_3570</name>
</gene>
<proteinExistence type="predicted"/>
<reference evidence="1 2" key="1">
    <citation type="submission" date="2017-05" db="EMBL/GenBank/DDBJ databases">
        <title>Genomic insights into alkan degradation activity of Oleiphilus messinensis.</title>
        <authorList>
            <person name="Kozyavkin S.A."/>
            <person name="Slesarev A.I."/>
            <person name="Golyshin P.N."/>
            <person name="Korzhenkov A."/>
            <person name="Golyshina O.N."/>
            <person name="Toshchakov S.V."/>
        </authorList>
    </citation>
    <scope>NUCLEOTIDE SEQUENCE [LARGE SCALE GENOMIC DNA]</scope>
    <source>
        <strain evidence="1 2">ME102</strain>
    </source>
</reference>
<organism evidence="1 2">
    <name type="scientific">Oleiphilus messinensis</name>
    <dbReference type="NCBI Taxonomy" id="141451"/>
    <lineage>
        <taxon>Bacteria</taxon>
        <taxon>Pseudomonadati</taxon>
        <taxon>Pseudomonadota</taxon>
        <taxon>Gammaproteobacteria</taxon>
        <taxon>Oceanospirillales</taxon>
        <taxon>Oleiphilaceae</taxon>
        <taxon>Oleiphilus</taxon>
    </lineage>
</organism>
<evidence type="ECO:0000313" key="2">
    <source>
        <dbReference type="Proteomes" id="UP000196027"/>
    </source>
</evidence>